<dbReference type="EnsemblMetazoa" id="AATE004380-RA">
    <property type="protein sequence ID" value="AATE004380-PA.1"/>
    <property type="gene ID" value="AATE004380"/>
</dbReference>
<dbReference type="VEuPathDB" id="VectorBase:AATE004380"/>
<evidence type="ECO:0000313" key="1">
    <source>
        <dbReference type="EnsemblMetazoa" id="AATE004380-PA.1"/>
    </source>
</evidence>
<dbReference type="AlphaFoldDB" id="A0A182IS06"/>
<proteinExistence type="predicted"/>
<dbReference type="InterPro" id="IPR007614">
    <property type="entry name" value="Retinin_C"/>
</dbReference>
<sequence length="131" mass="13841">MLKLVVLSAVLAVAAARPGALTYAAAPLAYAAPAAYYAKPEIYYQKSIIEEPTVAHVGSLVKTIPTAVSHQSSTVVHNSAKITEPIYAPAVKQTLVSTPVAKTTYYAAPAAYAYHAAPALAYHDAYAYHHL</sequence>
<accession>A0A182IS06</accession>
<dbReference type="PANTHER" id="PTHR34931">
    <property type="entry name" value="FI02976P-RELATED"/>
    <property type="match status" value="1"/>
</dbReference>
<organism evidence="1">
    <name type="scientific">Anopheles atroparvus</name>
    <name type="common">European mosquito</name>
    <dbReference type="NCBI Taxonomy" id="41427"/>
    <lineage>
        <taxon>Eukaryota</taxon>
        <taxon>Metazoa</taxon>
        <taxon>Ecdysozoa</taxon>
        <taxon>Arthropoda</taxon>
        <taxon>Hexapoda</taxon>
        <taxon>Insecta</taxon>
        <taxon>Pterygota</taxon>
        <taxon>Neoptera</taxon>
        <taxon>Endopterygota</taxon>
        <taxon>Diptera</taxon>
        <taxon>Nematocera</taxon>
        <taxon>Culicoidea</taxon>
        <taxon>Culicidae</taxon>
        <taxon>Anophelinae</taxon>
        <taxon>Anopheles</taxon>
    </lineage>
</organism>
<dbReference type="PANTHER" id="PTHR34931:SF4">
    <property type="entry name" value="GEO13385P1-RELATED"/>
    <property type="match status" value="1"/>
</dbReference>
<protein>
    <submittedName>
        <fullName evidence="1">Uncharacterized protein</fullName>
    </submittedName>
</protein>
<name>A0A182IS06_ANOAO</name>
<reference evidence="1" key="1">
    <citation type="submission" date="2022-08" db="UniProtKB">
        <authorList>
            <consortium name="EnsemblMetazoa"/>
        </authorList>
    </citation>
    <scope>IDENTIFICATION</scope>
    <source>
        <strain evidence="1">EBRO</strain>
    </source>
</reference>
<dbReference type="Pfam" id="PF04527">
    <property type="entry name" value="Retinin_C"/>
    <property type="match status" value="1"/>
</dbReference>